<sequence>MEEVWRCLTHINANKREISNYGRIENFQGNIAPQNPDIQGFVSVHTKNKMYRIRRVCFLSLTL</sequence>
<evidence type="ECO:0000313" key="1">
    <source>
        <dbReference type="EMBL" id="QHU01882.1"/>
    </source>
</evidence>
<dbReference type="EMBL" id="MN740350">
    <property type="protein sequence ID" value="QHU01882.1"/>
    <property type="molecule type" value="Genomic_DNA"/>
</dbReference>
<reference evidence="1" key="1">
    <citation type="journal article" date="2020" name="Nature">
        <title>Giant virus diversity and host interactions through global metagenomics.</title>
        <authorList>
            <person name="Schulz F."/>
            <person name="Roux S."/>
            <person name="Paez-Espino D."/>
            <person name="Jungbluth S."/>
            <person name="Walsh D.A."/>
            <person name="Denef V.J."/>
            <person name="McMahon K.D."/>
            <person name="Konstantinidis K.T."/>
            <person name="Eloe-Fadrosh E.A."/>
            <person name="Kyrpides N.C."/>
            <person name="Woyke T."/>
        </authorList>
    </citation>
    <scope>NUCLEOTIDE SEQUENCE</scope>
    <source>
        <strain evidence="1">GVMAG-M-3300025880-56</strain>
    </source>
</reference>
<proteinExistence type="predicted"/>
<name>A0A6C0J8A4_9ZZZZ</name>
<evidence type="ECO:0008006" key="2">
    <source>
        <dbReference type="Google" id="ProtNLM"/>
    </source>
</evidence>
<accession>A0A6C0J8A4</accession>
<dbReference type="AlphaFoldDB" id="A0A6C0J8A4"/>
<protein>
    <recommendedName>
        <fullName evidence="2">NUMOD4 domain-containing protein</fullName>
    </recommendedName>
</protein>
<organism evidence="1">
    <name type="scientific">viral metagenome</name>
    <dbReference type="NCBI Taxonomy" id="1070528"/>
    <lineage>
        <taxon>unclassified sequences</taxon>
        <taxon>metagenomes</taxon>
        <taxon>organismal metagenomes</taxon>
    </lineage>
</organism>